<dbReference type="OrthoDB" id="10263741at2759"/>
<dbReference type="EMBL" id="LSSM01007161">
    <property type="protein sequence ID" value="OMJ09113.1"/>
    <property type="molecule type" value="Genomic_DNA"/>
</dbReference>
<sequence length="382" mass="43351">MQKRLQVQESLGKPIFRVLRLFFSNLAANQSLPLPENNTNPNPQDLPSWTLRIEGRFLDVVDENYKNKPAPRKFSEQFSSILIELDRKNYPQHENIIEWRHSPQSEPVDGFEIKRLGNENVPIRISFHLRHSAKKFKINNHDLASLLNISSPTTKVSLVTKMWQYIKIFGDRPLLFSSIPELLGPFCSPIDPIVLYYTIKVDSGTEHKPPYAYDLNVEVEEPIRSRLGILPSLQTGQKDLASIEEKQQKLIQAIYNSRTKRDFLKGFCLNPAEFVNTLVENMAQDLLVITGEHKPGLELANSSNSDLFGQAWTDEAVLHYLIENERNRLDNSLVAETANLASSASSLTSSNNLQTPAKPIAQAHSSNYSNQQTGPQIQPSFY</sequence>
<keyword evidence="2" id="KW-1185">Reference proteome</keyword>
<dbReference type="PANTHER" id="PTHR13844">
    <property type="entry name" value="SWI/SNF-RELATED MATRIX-ASSOCIATED ACTIN-DEPENDENT REGULATOR OF CHROMATIN SUBFAMILY D"/>
    <property type="match status" value="1"/>
</dbReference>
<name>A0A1R1X3A1_9FUNG</name>
<organism evidence="1 2">
    <name type="scientific">Smittium culicis</name>
    <dbReference type="NCBI Taxonomy" id="133412"/>
    <lineage>
        <taxon>Eukaryota</taxon>
        <taxon>Fungi</taxon>
        <taxon>Fungi incertae sedis</taxon>
        <taxon>Zoopagomycota</taxon>
        <taxon>Kickxellomycotina</taxon>
        <taxon>Harpellomycetes</taxon>
        <taxon>Harpellales</taxon>
        <taxon>Legeriomycetaceae</taxon>
        <taxon>Smittium</taxon>
    </lineage>
</organism>
<dbReference type="AlphaFoldDB" id="A0A1R1X3A1"/>
<evidence type="ECO:0000313" key="2">
    <source>
        <dbReference type="Proteomes" id="UP000187429"/>
    </source>
</evidence>
<evidence type="ECO:0000313" key="1">
    <source>
        <dbReference type="EMBL" id="OMJ09113.1"/>
    </source>
</evidence>
<protein>
    <submittedName>
        <fullName evidence="1">SWI/SNF-related matrix-associated actin-dependent regulator of chromatin subfamily D member 3</fullName>
    </submittedName>
</protein>
<proteinExistence type="predicted"/>
<reference evidence="2" key="1">
    <citation type="submission" date="2017-01" db="EMBL/GenBank/DDBJ databases">
        <authorList>
            <person name="Wang Y."/>
            <person name="White M."/>
            <person name="Kvist S."/>
            <person name="Moncalvo J.-M."/>
        </authorList>
    </citation>
    <scope>NUCLEOTIDE SEQUENCE [LARGE SCALE GENOMIC DNA]</scope>
    <source>
        <strain evidence="2">ID-206-W2</strain>
    </source>
</reference>
<gene>
    <name evidence="1" type="ORF">AYI69_g10806</name>
</gene>
<dbReference type="Proteomes" id="UP000187429">
    <property type="component" value="Unassembled WGS sequence"/>
</dbReference>
<accession>A0A1R1X3A1</accession>
<comment type="caution">
    <text evidence="1">The sequence shown here is derived from an EMBL/GenBank/DDBJ whole genome shotgun (WGS) entry which is preliminary data.</text>
</comment>